<dbReference type="InterPro" id="IPR005467">
    <property type="entry name" value="His_kinase_dom"/>
</dbReference>
<evidence type="ECO:0000256" key="3">
    <source>
        <dbReference type="ARBA" id="ARBA00022553"/>
    </source>
</evidence>
<dbReference type="SMART" id="SM00388">
    <property type="entry name" value="HisKA"/>
    <property type="match status" value="1"/>
</dbReference>
<dbReference type="PANTHER" id="PTHR43642:SF1">
    <property type="entry name" value="HYBRID SIGNAL TRANSDUCTION HISTIDINE KINASE G"/>
    <property type="match status" value="1"/>
</dbReference>
<keyword evidence="9" id="KW-1185">Reference proteome</keyword>
<dbReference type="KEGG" id="bgz:XH91_02840"/>
<dbReference type="SUPFAM" id="SSF55781">
    <property type="entry name" value="GAF domain-like"/>
    <property type="match status" value="1"/>
</dbReference>
<dbReference type="EMBL" id="RDQZ01000022">
    <property type="protein sequence ID" value="RXH10034.1"/>
    <property type="molecule type" value="Genomic_DNA"/>
</dbReference>
<dbReference type="InterPro" id="IPR027417">
    <property type="entry name" value="P-loop_NTPase"/>
</dbReference>
<evidence type="ECO:0000313" key="9">
    <source>
        <dbReference type="Proteomes" id="UP000290401"/>
    </source>
</evidence>
<dbReference type="SUPFAM" id="SSF56112">
    <property type="entry name" value="Protein kinase-like (PK-like)"/>
    <property type="match status" value="1"/>
</dbReference>
<dbReference type="Pfam" id="PF02518">
    <property type="entry name" value="HATPase_c"/>
    <property type="match status" value="1"/>
</dbReference>
<dbReference type="InterPro" id="IPR036097">
    <property type="entry name" value="HisK_dim/P_sf"/>
</dbReference>
<dbReference type="PANTHER" id="PTHR43642">
    <property type="entry name" value="HYBRID SIGNAL TRANSDUCTION HISTIDINE KINASE G"/>
    <property type="match status" value="1"/>
</dbReference>
<proteinExistence type="predicted"/>
<dbReference type="Pfam" id="PF00512">
    <property type="entry name" value="HisKA"/>
    <property type="match status" value="1"/>
</dbReference>
<dbReference type="CDD" id="cd00082">
    <property type="entry name" value="HisKA"/>
    <property type="match status" value="1"/>
</dbReference>
<dbReference type="InterPro" id="IPR036890">
    <property type="entry name" value="HATPase_C_sf"/>
</dbReference>
<dbReference type="PROSITE" id="PS50109">
    <property type="entry name" value="HIS_KIN"/>
    <property type="match status" value="1"/>
</dbReference>
<dbReference type="Proteomes" id="UP000288972">
    <property type="component" value="Chromosome"/>
</dbReference>
<evidence type="ECO:0000256" key="2">
    <source>
        <dbReference type="ARBA" id="ARBA00012438"/>
    </source>
</evidence>
<dbReference type="SUPFAM" id="SSF55785">
    <property type="entry name" value="PYP-like sensor domain (PAS domain)"/>
    <property type="match status" value="1"/>
</dbReference>
<dbReference type="InterPro" id="IPR004358">
    <property type="entry name" value="Sig_transdc_His_kin-like_C"/>
</dbReference>
<dbReference type="PROSITE" id="PS00108">
    <property type="entry name" value="PROTEIN_KINASE_ST"/>
    <property type="match status" value="1"/>
</dbReference>
<protein>
    <recommendedName>
        <fullName evidence="2">histidine kinase</fullName>
        <ecNumber evidence="2">2.7.13.3</ecNumber>
    </recommendedName>
</protein>
<dbReference type="PRINTS" id="PR00344">
    <property type="entry name" value="BCTRLSENSOR"/>
</dbReference>
<sequence length="1868" mass="206741">MQFCCQKGCAETVNHAELEGALLSDLPGYVLHIIGKDDDFTLLRGRRSSDERPVLVLRPRSTTPSTEILKRLENQFAIASDLDPAWAVCPIELVRGEKGPALILDDPGGMPLDESLGEALELSAFLRLSVNLAEALRQIHLAGIIHKDIKPANLLVDEKDIVRVMGFGIASRLTRERRVASSVDSIAGTLAYIAPEQTGRMNRSVDIRSDLYSMGVTLYEMLTGRLPFEAADAVEWIHCHIARQPLRPEVQIDGAPAPVGDVIMKLLAKNAEDRYQTASGVLADLRRCQADWQSHQRIDAFSPGENDGLDHLFIPERLYGRQSDVDALINAFERVAEGGSTEMVLVSGGAGVGKSSAVNELHRAIATRRGLFARVKFDQYKRDIPYGALTQALRDLVQAVLGENDDELARWRTRLMEALGQNAQSIIRLVPQLELIIGKQPQASDLSPDDARLRFQTLVGRFIGAFARSDHPLVIFFDDLHWSDPDTLDLLRILCSRNELGHLLLVGAYRDNEVGSDHHLTATLADIEESKVPIRRLWLANLALGDLTALIAGALRCDPQRARPLAQLVHAKTGGNPFFVIQFLTSLEHDGLLEFSVEKAGWTWDIGQIARKRFTDNVVDLMVARLNRLPGHVQKALRHLACIGNGARADTLSALYQDTREVLEAALWEAVRLEFVSVVAEKYSFVHDRIQEAAYSSIPEAERAHQHLRTARVLARALSQQEVDEKIFDLVEQYNRSAHLIESSSEREQVARFNLTAGIRAKASTAYAAALQYFTAGATALQSVELGPASHSLNFELELNRAECEILTGDHEAAAKRLDRLAGVARSATDRSAVARLRMILYTTIDRIDRAIAVGLEYLRRAGIGWSPHPSDEEVDRDLSSMWRLLGERRIEEMIDLPLLQDAELLATIDVLADFLAPASFTDNNLFYLSVIRMANLSLAHGNCDASACAYALLSIVLGLRQDDYDAAFRFGQLGCDLVDKRGLDRFKAKVHTFFGALVLPWARPYSSGREVLRRAIEEASASGDLTYAAYSVRSLVTNLLVSGVPLAEVEWELETALSSMRGAKFGLAIDSLVAQLLLVRSLRGERTDVGLFPEADGSELAFERRLMQAGAHSAVGAARYHICKLQQHFMAGEMSEALAAARNAQGLVWSTEHFLEIGEYHFYSALTLAAAYEGIPLSERQDYIEAIETHRTRIARWSKGCQENQAHREALLAAEIARLRGKASEAIKLYEVAIRSAHENGFVQHEAIAAELAGRFYRALGADTAALGYLRRALAGYKQWGAMPKVRQLEELDPDATKRGFAEKARAEHTPEHLDFTAIMKTSLAVSGEIVLDRLIERIMAIALEHAGADRGLLILSGNEDAHIEAEAQVVGGVVRVKLQHETSSPNELCQSILRYVLRTQQTVLLDDAMEGQFATDAYIRSQRIRSLMCLPLTKQSSLIGALYLENRLTTHAFTPERTAVLRALASQAANALENARLYADLKTTQDRLQASHDEMQMLVSVVENSSDFIGYLPTKGRDGYINAGGRRMVGIELDADVSRVQISDLRPAEEDDRYLREILPALERDGRWTGERNLRHFKTNEPIPVLQNLFYIIDSTTGERRGTASICKDLTEQRRTDEALRKAQADLENIARRMTMGEFAASVAHELNQPLMAIVASGETCMLRLDKSPPEIEKARAAAQRVIRDGHRASEVIKSIRALLKKAPSESLEFEPNRAIRDVIDLTQARIRKEGILLDVDLRGMVSVLGDRGQFQQVVLNLVANAIDAMVDVMDQKRLLRIETREIAGCLAIGVEDSGRGIDPGSSSKIYDAFFTTKPEGMGMGLAISRSIVEKHGGRLWAEPRQPNGSKFIFEIPVAVSRASVDPSAV</sequence>
<dbReference type="EMBL" id="CP030053">
    <property type="protein sequence ID" value="QAU44395.1"/>
    <property type="molecule type" value="Genomic_DNA"/>
</dbReference>
<gene>
    <name evidence="7" type="ORF">EAS56_24140</name>
    <name evidence="6" type="ORF">XH91_02840</name>
</gene>
<dbReference type="InterPro" id="IPR008271">
    <property type="entry name" value="Ser/Thr_kinase_AS"/>
</dbReference>
<dbReference type="Proteomes" id="UP000290401">
    <property type="component" value="Unassembled WGS sequence"/>
</dbReference>
<dbReference type="SMART" id="SM00387">
    <property type="entry name" value="HATPase_c"/>
    <property type="match status" value="1"/>
</dbReference>
<name>A0AAE6C6H3_9BRAD</name>
<dbReference type="InterPro" id="IPR003661">
    <property type="entry name" value="HisK_dim/P_dom"/>
</dbReference>
<dbReference type="Pfam" id="PF00069">
    <property type="entry name" value="Pkinase"/>
    <property type="match status" value="1"/>
</dbReference>
<dbReference type="SUPFAM" id="SSF47384">
    <property type="entry name" value="Homodimeric domain of signal transducing histidine kinase"/>
    <property type="match status" value="1"/>
</dbReference>
<dbReference type="GO" id="GO:0000155">
    <property type="term" value="F:phosphorelay sensor kinase activity"/>
    <property type="evidence" value="ECO:0007669"/>
    <property type="project" value="InterPro"/>
</dbReference>
<comment type="catalytic activity">
    <reaction evidence="1">
        <text>ATP + protein L-histidine = ADP + protein N-phospho-L-histidine.</text>
        <dbReference type="EC" id="2.7.13.3"/>
    </reaction>
</comment>
<dbReference type="Gene3D" id="3.30.565.10">
    <property type="entry name" value="Histidine kinase-like ATPase, C-terminal domain"/>
    <property type="match status" value="1"/>
</dbReference>
<dbReference type="InterPro" id="IPR003594">
    <property type="entry name" value="HATPase_dom"/>
</dbReference>
<evidence type="ECO:0000259" key="5">
    <source>
        <dbReference type="PROSITE" id="PS50109"/>
    </source>
</evidence>
<dbReference type="InterPro" id="IPR011990">
    <property type="entry name" value="TPR-like_helical_dom_sf"/>
</dbReference>
<evidence type="ECO:0000259" key="4">
    <source>
        <dbReference type="PROSITE" id="PS50011"/>
    </source>
</evidence>
<dbReference type="EC" id="2.7.13.3" evidence="2"/>
<evidence type="ECO:0000256" key="1">
    <source>
        <dbReference type="ARBA" id="ARBA00000085"/>
    </source>
</evidence>
<dbReference type="GO" id="GO:0005524">
    <property type="term" value="F:ATP binding"/>
    <property type="evidence" value="ECO:0007669"/>
    <property type="project" value="InterPro"/>
</dbReference>
<dbReference type="Gene3D" id="1.10.510.10">
    <property type="entry name" value="Transferase(Phosphotransferase) domain 1"/>
    <property type="match status" value="1"/>
</dbReference>
<reference evidence="6 8" key="1">
    <citation type="submission" date="2018-06" db="EMBL/GenBank/DDBJ databases">
        <title>Comparative genomics of rhizobia nodulating Arachis hypogaea in China.</title>
        <authorList>
            <person name="Li Y."/>
        </authorList>
    </citation>
    <scope>NUCLEOTIDE SEQUENCE [LARGE SCALE GENOMIC DNA]</scope>
    <source>
        <strain evidence="6 8">CCBAU 51670</strain>
    </source>
</reference>
<dbReference type="SUPFAM" id="SSF48452">
    <property type="entry name" value="TPR-like"/>
    <property type="match status" value="1"/>
</dbReference>
<dbReference type="SUPFAM" id="SSF52540">
    <property type="entry name" value="P-loop containing nucleoside triphosphate hydrolases"/>
    <property type="match status" value="1"/>
</dbReference>
<dbReference type="Gene3D" id="3.30.450.40">
    <property type="match status" value="1"/>
</dbReference>
<dbReference type="InterPro" id="IPR000719">
    <property type="entry name" value="Prot_kinase_dom"/>
</dbReference>
<accession>A0AAE6C6H3</accession>
<dbReference type="InterPro" id="IPR029016">
    <property type="entry name" value="GAF-like_dom_sf"/>
</dbReference>
<dbReference type="SMART" id="SM00220">
    <property type="entry name" value="S_TKc"/>
    <property type="match status" value="1"/>
</dbReference>
<dbReference type="Gene3D" id="1.10.287.130">
    <property type="match status" value="1"/>
</dbReference>
<dbReference type="Pfam" id="PF01590">
    <property type="entry name" value="GAF"/>
    <property type="match status" value="1"/>
</dbReference>
<evidence type="ECO:0000313" key="6">
    <source>
        <dbReference type="EMBL" id="QAU44395.1"/>
    </source>
</evidence>
<dbReference type="PROSITE" id="PS50011">
    <property type="entry name" value="PROTEIN_KINASE_DOM"/>
    <property type="match status" value="1"/>
</dbReference>
<dbReference type="Gene3D" id="3.30.450.20">
    <property type="entry name" value="PAS domain"/>
    <property type="match status" value="1"/>
</dbReference>
<dbReference type="SUPFAM" id="SSF55874">
    <property type="entry name" value="ATPase domain of HSP90 chaperone/DNA topoisomerase II/histidine kinase"/>
    <property type="match status" value="1"/>
</dbReference>
<dbReference type="SMART" id="SM00065">
    <property type="entry name" value="GAF"/>
    <property type="match status" value="1"/>
</dbReference>
<dbReference type="InterPro" id="IPR003018">
    <property type="entry name" value="GAF"/>
</dbReference>
<dbReference type="CDD" id="cd14014">
    <property type="entry name" value="STKc_PknB_like"/>
    <property type="match status" value="1"/>
</dbReference>
<dbReference type="InterPro" id="IPR041664">
    <property type="entry name" value="AAA_16"/>
</dbReference>
<dbReference type="InterPro" id="IPR053159">
    <property type="entry name" value="Hybrid_Histidine_Kinase"/>
</dbReference>
<evidence type="ECO:0000313" key="8">
    <source>
        <dbReference type="Proteomes" id="UP000288972"/>
    </source>
</evidence>
<organism evidence="6 8">
    <name type="scientific">Bradyrhizobium guangzhouense</name>
    <dbReference type="NCBI Taxonomy" id="1325095"/>
    <lineage>
        <taxon>Bacteria</taxon>
        <taxon>Pseudomonadati</taxon>
        <taxon>Pseudomonadota</taxon>
        <taxon>Alphaproteobacteria</taxon>
        <taxon>Hyphomicrobiales</taxon>
        <taxon>Nitrobacteraceae</taxon>
        <taxon>Bradyrhizobium</taxon>
    </lineage>
</organism>
<evidence type="ECO:0000313" key="7">
    <source>
        <dbReference type="EMBL" id="RXH10034.1"/>
    </source>
</evidence>
<feature type="domain" description="Protein kinase" evidence="4">
    <location>
        <begin position="28"/>
        <end position="298"/>
    </location>
</feature>
<dbReference type="InterPro" id="IPR035965">
    <property type="entry name" value="PAS-like_dom_sf"/>
</dbReference>
<dbReference type="Gene3D" id="3.40.50.300">
    <property type="entry name" value="P-loop containing nucleotide triphosphate hydrolases"/>
    <property type="match status" value="1"/>
</dbReference>
<keyword evidence="3" id="KW-0597">Phosphoprotein</keyword>
<dbReference type="InterPro" id="IPR011009">
    <property type="entry name" value="Kinase-like_dom_sf"/>
</dbReference>
<dbReference type="Pfam" id="PF13191">
    <property type="entry name" value="AAA_16"/>
    <property type="match status" value="1"/>
</dbReference>
<feature type="domain" description="Histidine kinase" evidence="5">
    <location>
        <begin position="1644"/>
        <end position="1858"/>
    </location>
</feature>
<reference evidence="7 9" key="2">
    <citation type="submission" date="2018-10" db="EMBL/GenBank/DDBJ databases">
        <title>Bradyrhizobium sp. nov., effective nodules isolated from peanut in China.</title>
        <authorList>
            <person name="Li Y."/>
        </authorList>
    </citation>
    <scope>NUCLEOTIDE SEQUENCE [LARGE SCALE GENOMIC DNA]</scope>
    <source>
        <strain evidence="7 9">CCBAU 53426</strain>
    </source>
</reference>